<comment type="caution">
    <text evidence="4">The sequence shown here is derived from an EMBL/GenBank/DDBJ whole genome shotgun (WGS) entry which is preliminary data.</text>
</comment>
<feature type="domain" description="B box-type" evidence="3">
    <location>
        <begin position="3"/>
        <end position="53"/>
    </location>
</feature>
<keyword evidence="1" id="KW-0479">Metal-binding</keyword>
<dbReference type="CDD" id="cd19757">
    <property type="entry name" value="Bbox1"/>
    <property type="match status" value="1"/>
</dbReference>
<gene>
    <name evidence="4" type="ORF">MEDL_11664</name>
</gene>
<dbReference type="GO" id="GO:0060340">
    <property type="term" value="P:positive regulation of type I interferon-mediated signaling pathway"/>
    <property type="evidence" value="ECO:0007669"/>
    <property type="project" value="TreeGrafter"/>
</dbReference>
<dbReference type="AlphaFoldDB" id="A0A8S3QJ64"/>
<evidence type="ECO:0000259" key="3">
    <source>
        <dbReference type="PROSITE" id="PS50119"/>
    </source>
</evidence>
<dbReference type="GO" id="GO:0008270">
    <property type="term" value="F:zinc ion binding"/>
    <property type="evidence" value="ECO:0007669"/>
    <property type="project" value="UniProtKB-KW"/>
</dbReference>
<dbReference type="Proteomes" id="UP000683360">
    <property type="component" value="Unassembled WGS sequence"/>
</dbReference>
<dbReference type="Pfam" id="PF22586">
    <property type="entry name" value="ANCHR-like_BBOX"/>
    <property type="match status" value="1"/>
</dbReference>
<evidence type="ECO:0000313" key="4">
    <source>
        <dbReference type="EMBL" id="CAG2196812.1"/>
    </source>
</evidence>
<dbReference type="Gene3D" id="3.30.160.60">
    <property type="entry name" value="Classic Zinc Finger"/>
    <property type="match status" value="1"/>
</dbReference>
<dbReference type="PANTHER" id="PTHR25462">
    <property type="entry name" value="BONUS, ISOFORM C-RELATED"/>
    <property type="match status" value="1"/>
</dbReference>
<dbReference type="OrthoDB" id="6069456at2759"/>
<organism evidence="4 5">
    <name type="scientific">Mytilus edulis</name>
    <name type="common">Blue mussel</name>
    <dbReference type="NCBI Taxonomy" id="6550"/>
    <lineage>
        <taxon>Eukaryota</taxon>
        <taxon>Metazoa</taxon>
        <taxon>Spiralia</taxon>
        <taxon>Lophotrochozoa</taxon>
        <taxon>Mollusca</taxon>
        <taxon>Bivalvia</taxon>
        <taxon>Autobranchia</taxon>
        <taxon>Pteriomorphia</taxon>
        <taxon>Mytilida</taxon>
        <taxon>Mytiloidea</taxon>
        <taxon>Mytilidae</taxon>
        <taxon>Mytilinae</taxon>
        <taxon>Mytilus</taxon>
    </lineage>
</organism>
<dbReference type="PROSITE" id="PS50119">
    <property type="entry name" value="ZF_BBOX"/>
    <property type="match status" value="1"/>
</dbReference>
<dbReference type="PANTHER" id="PTHR25462:SF299">
    <property type="entry name" value="E3 UBIQUITIN-PROTEIN LIGASE TRIM56"/>
    <property type="match status" value="1"/>
</dbReference>
<dbReference type="EMBL" id="CAJPWZ010000575">
    <property type="protein sequence ID" value="CAG2196812.1"/>
    <property type="molecule type" value="Genomic_DNA"/>
</dbReference>
<proteinExistence type="predicted"/>
<keyword evidence="5" id="KW-1185">Reference proteome</keyword>
<dbReference type="GO" id="GO:0045087">
    <property type="term" value="P:innate immune response"/>
    <property type="evidence" value="ECO:0007669"/>
    <property type="project" value="TreeGrafter"/>
</dbReference>
<dbReference type="CDD" id="cd19776">
    <property type="entry name" value="Bbox2_TRIM25_C-IV"/>
    <property type="match status" value="1"/>
</dbReference>
<dbReference type="GO" id="GO:0061630">
    <property type="term" value="F:ubiquitin protein ligase activity"/>
    <property type="evidence" value="ECO:0007669"/>
    <property type="project" value="TreeGrafter"/>
</dbReference>
<reference evidence="4" key="1">
    <citation type="submission" date="2021-03" db="EMBL/GenBank/DDBJ databases">
        <authorList>
            <person name="Bekaert M."/>
        </authorList>
    </citation>
    <scope>NUCLEOTIDE SEQUENCE</scope>
</reference>
<keyword evidence="1" id="KW-0862">Zinc</keyword>
<evidence type="ECO:0000256" key="1">
    <source>
        <dbReference type="PROSITE-ProRule" id="PRU00024"/>
    </source>
</evidence>
<dbReference type="InterPro" id="IPR047153">
    <property type="entry name" value="TRIM45/56/19-like"/>
</dbReference>
<sequence>MASSGVFCILCYDDGPPKDAVTWCTECEVFLCMDCEKHHKKSIMSKDHKTMSIKDYHKLPTFMQEISSQCKDHKKKFELYCSFHACPCCVQCVTDKHQKCQEMKPLTDILTQIKSSASVQLFEKDLKDVKENFDEIIKYLNSRLNISNIQKVKAAEQIRSLKNSIDELLNKIEQEILDDLENKHSKLQSDMDTFLQQLEQRDNQISQLQSGFSEMTQLATELQMYIGLREIEKTTSEAATYIDALTKGDMFDEKNLDVTLSPSLLSILQDVKSFGDININTSQSTLKIKGGRNDQAQNLALTYPGFEEIKPTILRTLTIPDNSKLARIAACRILPDGNYIILNCHWLEDSGHLLLFRIDGIFTRKIVTFTDSPNDTCFVRKKYSGCNIRIRKPNYTGGYKEE</sequence>
<dbReference type="GO" id="GO:0005654">
    <property type="term" value="C:nucleoplasm"/>
    <property type="evidence" value="ECO:0007669"/>
    <property type="project" value="TreeGrafter"/>
</dbReference>
<keyword evidence="1" id="KW-0863">Zinc-finger</keyword>
<evidence type="ECO:0000256" key="2">
    <source>
        <dbReference type="SAM" id="Coils"/>
    </source>
</evidence>
<accession>A0A8S3QJ64</accession>
<dbReference type="InterPro" id="IPR000315">
    <property type="entry name" value="Znf_B-box"/>
</dbReference>
<keyword evidence="2" id="KW-0175">Coiled coil</keyword>
<name>A0A8S3QJ64_MYTED</name>
<evidence type="ECO:0000313" key="5">
    <source>
        <dbReference type="Proteomes" id="UP000683360"/>
    </source>
</evidence>
<protein>
    <recommendedName>
        <fullName evidence="3">B box-type domain-containing protein</fullName>
    </recommendedName>
</protein>
<feature type="coiled-coil region" evidence="2">
    <location>
        <begin position="151"/>
        <end position="197"/>
    </location>
</feature>